<dbReference type="RefSeq" id="WP_176759001.1">
    <property type="nucleotide sequence ID" value="NZ_FMUS01000016.1"/>
</dbReference>
<evidence type="ECO:0000256" key="2">
    <source>
        <dbReference type="ARBA" id="ARBA00022448"/>
    </source>
</evidence>
<dbReference type="EMBL" id="FMUS01000016">
    <property type="protein sequence ID" value="SCY79233.1"/>
    <property type="molecule type" value="Genomic_DNA"/>
</dbReference>
<feature type="transmembrane region" description="Helical" evidence="7">
    <location>
        <begin position="277"/>
        <end position="305"/>
    </location>
</feature>
<feature type="transmembrane region" description="Helical" evidence="7">
    <location>
        <begin position="96"/>
        <end position="118"/>
    </location>
</feature>
<dbReference type="Gene3D" id="1.10.3720.10">
    <property type="entry name" value="MetI-like"/>
    <property type="match status" value="1"/>
</dbReference>
<evidence type="ECO:0000259" key="8">
    <source>
        <dbReference type="PROSITE" id="PS50928"/>
    </source>
</evidence>
<dbReference type="SUPFAM" id="SSF160964">
    <property type="entry name" value="MalF N-terminal region-like"/>
    <property type="match status" value="1"/>
</dbReference>
<protein>
    <submittedName>
        <fullName evidence="9">Multiple sugar transport system permease protein</fullName>
    </submittedName>
</protein>
<keyword evidence="5 7" id="KW-1133">Transmembrane helix</keyword>
<organism evidence="9 10">
    <name type="scientific">Alkaliphilus peptidifermentans DSM 18978</name>
    <dbReference type="NCBI Taxonomy" id="1120976"/>
    <lineage>
        <taxon>Bacteria</taxon>
        <taxon>Bacillati</taxon>
        <taxon>Bacillota</taxon>
        <taxon>Clostridia</taxon>
        <taxon>Peptostreptococcales</taxon>
        <taxon>Natronincolaceae</taxon>
        <taxon>Alkaliphilus</taxon>
    </lineage>
</organism>
<evidence type="ECO:0000313" key="9">
    <source>
        <dbReference type="EMBL" id="SCY79233.1"/>
    </source>
</evidence>
<dbReference type="Pfam" id="PF00528">
    <property type="entry name" value="BPD_transp_1"/>
    <property type="match status" value="1"/>
</dbReference>
<evidence type="ECO:0000256" key="3">
    <source>
        <dbReference type="ARBA" id="ARBA00022475"/>
    </source>
</evidence>
<reference evidence="9 10" key="1">
    <citation type="submission" date="2016-10" db="EMBL/GenBank/DDBJ databases">
        <authorList>
            <person name="de Groot N.N."/>
        </authorList>
    </citation>
    <scope>NUCLEOTIDE SEQUENCE [LARGE SCALE GENOMIC DNA]</scope>
    <source>
        <strain evidence="9 10">DSM 18978</strain>
    </source>
</reference>
<gene>
    <name evidence="9" type="ORF">SAMN03080606_02506</name>
</gene>
<evidence type="ECO:0000256" key="7">
    <source>
        <dbReference type="RuleBase" id="RU363032"/>
    </source>
</evidence>
<feature type="transmembrane region" description="Helical" evidence="7">
    <location>
        <begin position="235"/>
        <end position="257"/>
    </location>
</feature>
<keyword evidence="2 7" id="KW-0813">Transport</keyword>
<feature type="transmembrane region" description="Helical" evidence="7">
    <location>
        <begin position="179"/>
        <end position="202"/>
    </location>
</feature>
<dbReference type="GO" id="GO:0055085">
    <property type="term" value="P:transmembrane transport"/>
    <property type="evidence" value="ECO:0007669"/>
    <property type="project" value="InterPro"/>
</dbReference>
<comment type="subcellular location">
    <subcellularLocation>
        <location evidence="1 7">Cell membrane</location>
        <topology evidence="1 7">Multi-pass membrane protein</topology>
    </subcellularLocation>
</comment>
<feature type="transmembrane region" description="Helical" evidence="7">
    <location>
        <begin position="130"/>
        <end position="150"/>
    </location>
</feature>
<dbReference type="InterPro" id="IPR000515">
    <property type="entry name" value="MetI-like"/>
</dbReference>
<keyword evidence="6 7" id="KW-0472">Membrane</keyword>
<keyword evidence="10" id="KW-1185">Reference proteome</keyword>
<keyword evidence="3" id="KW-1003">Cell membrane</keyword>
<dbReference type="SUPFAM" id="SSF161098">
    <property type="entry name" value="MetI-like"/>
    <property type="match status" value="1"/>
</dbReference>
<dbReference type="InterPro" id="IPR051393">
    <property type="entry name" value="ABC_transporter_permease"/>
</dbReference>
<feature type="domain" description="ABC transmembrane type-1" evidence="8">
    <location>
        <begin position="92"/>
        <end position="304"/>
    </location>
</feature>
<dbReference type="PROSITE" id="PS50928">
    <property type="entry name" value="ABC_TM1"/>
    <property type="match status" value="1"/>
</dbReference>
<dbReference type="PANTHER" id="PTHR30193:SF1">
    <property type="entry name" value="ABC TRANSPORTER PERMEASE PROTEIN YESP-RELATED"/>
    <property type="match status" value="1"/>
</dbReference>
<dbReference type="InterPro" id="IPR035906">
    <property type="entry name" value="MetI-like_sf"/>
</dbReference>
<evidence type="ECO:0000256" key="4">
    <source>
        <dbReference type="ARBA" id="ARBA00022692"/>
    </source>
</evidence>
<dbReference type="STRING" id="1120976.SAMN03080606_02506"/>
<sequence>MILKHTKKGATVEKLKHKIKTGSSIHKRETYFGVLFALPVILGLIIFTIGPMIASLVLSFTNYRGTNAIEFIGFHNYIRLFNGEDVFFYKSLKVTFYYVILSVPLSLLSAFLVALLLNQDVIKGKALFRTIYYLPSIIPAVATSMIWMWLFNPDLGLINAALSFLRLPTSNWIYAEKTVIPSLVIMSLWSVGSTMVIFLAGLQSVPRSLYEAVVVDGGNVLHKFWYVTVPMMTPIIFFNLIMGCIGAFQAFTAAFIITEGGPNNASLFYNYYLYREAFQFGQMGHASAIAWILFVILVSITAVFFKWQKSWVYYESGGQ</sequence>
<evidence type="ECO:0000256" key="1">
    <source>
        <dbReference type="ARBA" id="ARBA00004651"/>
    </source>
</evidence>
<keyword evidence="4 7" id="KW-0812">Transmembrane</keyword>
<dbReference type="Proteomes" id="UP000198636">
    <property type="component" value="Unassembled WGS sequence"/>
</dbReference>
<evidence type="ECO:0000313" key="10">
    <source>
        <dbReference type="Proteomes" id="UP000198636"/>
    </source>
</evidence>
<keyword evidence="9" id="KW-0762">Sugar transport</keyword>
<evidence type="ECO:0000256" key="5">
    <source>
        <dbReference type="ARBA" id="ARBA00022989"/>
    </source>
</evidence>
<dbReference type="AlphaFoldDB" id="A0A1G5IT11"/>
<dbReference type="CDD" id="cd06261">
    <property type="entry name" value="TM_PBP2"/>
    <property type="match status" value="1"/>
</dbReference>
<dbReference type="PANTHER" id="PTHR30193">
    <property type="entry name" value="ABC TRANSPORTER PERMEASE PROTEIN"/>
    <property type="match status" value="1"/>
</dbReference>
<proteinExistence type="inferred from homology"/>
<comment type="similarity">
    <text evidence="7">Belongs to the binding-protein-dependent transport system permease family.</text>
</comment>
<evidence type="ECO:0000256" key="6">
    <source>
        <dbReference type="ARBA" id="ARBA00023136"/>
    </source>
</evidence>
<accession>A0A1G5IT11</accession>
<feature type="transmembrane region" description="Helical" evidence="7">
    <location>
        <begin position="30"/>
        <end position="54"/>
    </location>
</feature>
<name>A0A1G5IT11_9FIRM</name>
<dbReference type="GO" id="GO:0005886">
    <property type="term" value="C:plasma membrane"/>
    <property type="evidence" value="ECO:0007669"/>
    <property type="project" value="UniProtKB-SubCell"/>
</dbReference>